<reference evidence="3 4" key="1">
    <citation type="journal article" date="2011" name="J. Bacteriol.">
        <title>Complete genome sequence of the polycyclic aromatic hydrocarbon-degrading bacterium Alteromonas sp. strain SN2.</title>
        <authorList>
            <person name="Jin H.M."/>
            <person name="Jeong H."/>
            <person name="Moon E.J."/>
            <person name="Math R.K."/>
            <person name="Lee K."/>
            <person name="Kim H.J."/>
            <person name="Jeon C.O."/>
            <person name="Oh T.K."/>
            <person name="Kim J.F."/>
        </authorList>
    </citation>
    <scope>NUCLEOTIDE SEQUENCE [LARGE SCALE GENOMIC DNA]</scope>
    <source>
        <strain evidence="4">JCM 17741 / KACC 18427 / KCTC 11700BP / SN2</strain>
    </source>
</reference>
<keyword evidence="4" id="KW-1185">Reference proteome</keyword>
<dbReference type="PANTHER" id="PTHR21180">
    <property type="entry name" value="ENDONUCLEASE/EXONUCLEASE/PHOSPHATASE FAMILY DOMAIN-CONTAINING PROTEIN 1"/>
    <property type="match status" value="1"/>
</dbReference>
<dbReference type="GO" id="GO:0015627">
    <property type="term" value="C:type II protein secretion system complex"/>
    <property type="evidence" value="ECO:0007669"/>
    <property type="project" value="TreeGrafter"/>
</dbReference>
<dbReference type="Proteomes" id="UP000000683">
    <property type="component" value="Chromosome"/>
</dbReference>
<proteinExistence type="predicted"/>
<feature type="domain" description="Helix-hairpin-helix DNA-binding motif class 1" evidence="2">
    <location>
        <begin position="81"/>
        <end position="100"/>
    </location>
</feature>
<feature type="domain" description="Helix-hairpin-helix DNA-binding motif class 1" evidence="2">
    <location>
        <begin position="51"/>
        <end position="70"/>
    </location>
</feature>
<dbReference type="GO" id="GO:0006281">
    <property type="term" value="P:DNA repair"/>
    <property type="evidence" value="ECO:0007669"/>
    <property type="project" value="InterPro"/>
</dbReference>
<dbReference type="NCBIfam" id="TIGR00426">
    <property type="entry name" value="competence protein ComEA helix-hairpin-helix repeat region"/>
    <property type="match status" value="1"/>
</dbReference>
<organism evidence="3 4">
    <name type="scientific">Alteromonas naphthalenivorans</name>
    <dbReference type="NCBI Taxonomy" id="715451"/>
    <lineage>
        <taxon>Bacteria</taxon>
        <taxon>Pseudomonadati</taxon>
        <taxon>Pseudomonadota</taxon>
        <taxon>Gammaproteobacteria</taxon>
        <taxon>Alteromonadales</taxon>
        <taxon>Alteromonadaceae</taxon>
        <taxon>Alteromonas/Salinimonas group</taxon>
        <taxon>Alteromonas</taxon>
    </lineage>
</organism>
<evidence type="ECO:0000313" key="3">
    <source>
        <dbReference type="EMBL" id="AEF04283.1"/>
    </source>
</evidence>
<dbReference type="SMART" id="SM00278">
    <property type="entry name" value="HhH1"/>
    <property type="match status" value="2"/>
</dbReference>
<accession>F5Z4M4</accession>
<name>F5Z4M4_ALTNA</name>
<evidence type="ECO:0000313" key="4">
    <source>
        <dbReference type="Proteomes" id="UP000000683"/>
    </source>
</evidence>
<dbReference type="Gene3D" id="1.10.150.280">
    <property type="entry name" value="AF1531-like domain"/>
    <property type="match status" value="1"/>
</dbReference>
<dbReference type="HOGENOM" id="CLU_052011_3_0_6"/>
<dbReference type="KEGG" id="alt:ambt_13825"/>
<dbReference type="InterPro" id="IPR051675">
    <property type="entry name" value="Endo/Exo/Phosphatase_dom_1"/>
</dbReference>
<dbReference type="EMBL" id="CP002339">
    <property type="protein sequence ID" value="AEF04283.1"/>
    <property type="molecule type" value="Genomic_DNA"/>
</dbReference>
<dbReference type="GO" id="GO:0003677">
    <property type="term" value="F:DNA binding"/>
    <property type="evidence" value="ECO:0007669"/>
    <property type="project" value="InterPro"/>
</dbReference>
<dbReference type="InterPro" id="IPR003583">
    <property type="entry name" value="Hlx-hairpin-Hlx_DNA-bd_motif"/>
</dbReference>
<protein>
    <submittedName>
        <fullName evidence="3">Late competence DNA binding and uptake protein</fullName>
    </submittedName>
</protein>
<evidence type="ECO:0000256" key="1">
    <source>
        <dbReference type="SAM" id="SignalP"/>
    </source>
</evidence>
<dbReference type="eggNOG" id="COG1555">
    <property type="taxonomic scope" value="Bacteria"/>
</dbReference>
<dbReference type="GO" id="GO:0015628">
    <property type="term" value="P:protein secretion by the type II secretion system"/>
    <property type="evidence" value="ECO:0007669"/>
    <property type="project" value="TreeGrafter"/>
</dbReference>
<dbReference type="OrthoDB" id="7510573at2"/>
<dbReference type="PANTHER" id="PTHR21180:SF32">
    <property type="entry name" value="ENDONUCLEASE_EXONUCLEASE_PHOSPHATASE FAMILY DOMAIN-CONTAINING PROTEIN 1"/>
    <property type="match status" value="1"/>
</dbReference>
<sequence>MKRQLTSLLVLSALFIYTPGISAAPLDNDASSSMVSVGIATKIDLNIASIEELQTLPGVGISKAKAIIAYRQDVGPFLEVAQITEVKGIGEKMLSKLQGYVVVKD</sequence>
<dbReference type="SUPFAM" id="SSF47781">
    <property type="entry name" value="RuvA domain 2-like"/>
    <property type="match status" value="1"/>
</dbReference>
<dbReference type="InterPro" id="IPR004509">
    <property type="entry name" value="Competence_ComEA_HhH"/>
</dbReference>
<gene>
    <name evidence="3" type="ordered locus">ambt_13825</name>
</gene>
<dbReference type="Pfam" id="PF12836">
    <property type="entry name" value="HHH_3"/>
    <property type="match status" value="1"/>
</dbReference>
<dbReference type="RefSeq" id="WP_013785213.1">
    <property type="nucleotide sequence ID" value="NC_015554.1"/>
</dbReference>
<feature type="chain" id="PRO_5003330289" evidence="1">
    <location>
        <begin position="24"/>
        <end position="105"/>
    </location>
</feature>
<evidence type="ECO:0000259" key="2">
    <source>
        <dbReference type="SMART" id="SM00278"/>
    </source>
</evidence>
<keyword evidence="1" id="KW-0732">Signal</keyword>
<dbReference type="AlphaFoldDB" id="F5Z4M4"/>
<feature type="signal peptide" evidence="1">
    <location>
        <begin position="1"/>
        <end position="23"/>
    </location>
</feature>
<dbReference type="InterPro" id="IPR010994">
    <property type="entry name" value="RuvA_2-like"/>
</dbReference>